<proteinExistence type="predicted"/>
<evidence type="ECO:0000256" key="1">
    <source>
        <dbReference type="SAM" id="MobiDB-lite"/>
    </source>
</evidence>
<comment type="caution">
    <text evidence="2">The sequence shown here is derived from an EMBL/GenBank/DDBJ whole genome shotgun (WGS) entry which is preliminary data.</text>
</comment>
<dbReference type="EMBL" id="QJSQ01000026">
    <property type="protein sequence ID" value="PYE17194.1"/>
    <property type="molecule type" value="Genomic_DNA"/>
</dbReference>
<sequence length="83" mass="9251">MIRETRLQVWNVCARRRQVETLFGPALLACVGGMHVKTIRAAVDLRRAHLHQRNEARLEAPGHGERSAHPGLHQGRSGGEQVV</sequence>
<evidence type="ECO:0000313" key="3">
    <source>
        <dbReference type="Proteomes" id="UP000247772"/>
    </source>
</evidence>
<feature type="compositionally biased region" description="Basic and acidic residues" evidence="1">
    <location>
        <begin position="53"/>
        <end position="68"/>
    </location>
</feature>
<accession>A0A2V4T280</accession>
<organism evidence="2 3">
    <name type="scientific">Paraburkholderia silvatlantica</name>
    <dbReference type="NCBI Taxonomy" id="321895"/>
    <lineage>
        <taxon>Bacteria</taxon>
        <taxon>Pseudomonadati</taxon>
        <taxon>Pseudomonadota</taxon>
        <taxon>Betaproteobacteria</taxon>
        <taxon>Burkholderiales</taxon>
        <taxon>Burkholderiaceae</taxon>
        <taxon>Paraburkholderia</taxon>
    </lineage>
</organism>
<dbReference type="AlphaFoldDB" id="A0A2V4T280"/>
<gene>
    <name evidence="2" type="ORF">C7410_1263</name>
</gene>
<dbReference type="Proteomes" id="UP000247772">
    <property type="component" value="Unassembled WGS sequence"/>
</dbReference>
<evidence type="ECO:0000313" key="2">
    <source>
        <dbReference type="EMBL" id="PYE17194.1"/>
    </source>
</evidence>
<protein>
    <submittedName>
        <fullName evidence="2">Uncharacterized protein</fullName>
    </submittedName>
</protein>
<reference evidence="2 3" key="1">
    <citation type="submission" date="2018-06" db="EMBL/GenBank/DDBJ databases">
        <title>Genomic Encyclopedia of Type Strains, Phase IV (KMG-V): Genome sequencing to study the core and pangenomes of soil and plant-associated prokaryotes.</title>
        <authorList>
            <person name="Whitman W."/>
        </authorList>
    </citation>
    <scope>NUCLEOTIDE SEQUENCE [LARGE SCALE GENOMIC DNA]</scope>
    <source>
        <strain evidence="2 3">SRCL-318</strain>
    </source>
</reference>
<feature type="region of interest" description="Disordered" evidence="1">
    <location>
        <begin position="53"/>
        <end position="83"/>
    </location>
</feature>
<name>A0A2V4T280_9BURK</name>